<sequence>MENNYQLSRIHNYVMGLMSREEMYEMEREALNDPFLQDAIDGYKLQQGVDAHQLSLLQQRLAQRLETKGAERDKRFYGWQRLTIGTAAAVLFLTACSLVFFKYLIHQDREKTNEVMLMEEQLRLTTSAQEGSDAVPLQGWDMFNEELNAELRDIVGEGEIAVEFQLDSGEASDIKFVKNTNNTMAITIANFLQEKVRWKGKVGKLDIRLDSKK</sequence>
<name>A0A5Q0QDR9_9SPHI</name>
<evidence type="ECO:0000256" key="1">
    <source>
        <dbReference type="SAM" id="Phobius"/>
    </source>
</evidence>
<keyword evidence="1" id="KW-0812">Transmembrane</keyword>
<proteinExistence type="predicted"/>
<dbReference type="KEGG" id="sphe:GFH32_15775"/>
<dbReference type="AlphaFoldDB" id="A0A5Q0QDR9"/>
<organism evidence="2 3">
    <name type="scientific">Sphingobacterium zhuxiongii</name>
    <dbReference type="NCBI Taxonomy" id="2662364"/>
    <lineage>
        <taxon>Bacteria</taxon>
        <taxon>Pseudomonadati</taxon>
        <taxon>Bacteroidota</taxon>
        <taxon>Sphingobacteriia</taxon>
        <taxon>Sphingobacteriales</taxon>
        <taxon>Sphingobacteriaceae</taxon>
        <taxon>Sphingobacterium</taxon>
    </lineage>
</organism>
<evidence type="ECO:0000313" key="2">
    <source>
        <dbReference type="EMBL" id="QGA27686.1"/>
    </source>
</evidence>
<keyword evidence="1" id="KW-1133">Transmembrane helix</keyword>
<gene>
    <name evidence="2" type="ORF">GFH32_15775</name>
</gene>
<feature type="transmembrane region" description="Helical" evidence="1">
    <location>
        <begin position="82"/>
        <end position="105"/>
    </location>
</feature>
<evidence type="ECO:0000313" key="3">
    <source>
        <dbReference type="Proteomes" id="UP000326921"/>
    </source>
</evidence>
<dbReference type="RefSeq" id="WP_153512513.1">
    <property type="nucleotide sequence ID" value="NZ_CP045652.1"/>
</dbReference>
<reference evidence="2 3" key="1">
    <citation type="submission" date="2019-10" db="EMBL/GenBank/DDBJ databases">
        <authorList>
            <person name="Dong K."/>
        </authorList>
    </citation>
    <scope>NUCLEOTIDE SEQUENCE [LARGE SCALE GENOMIC DNA]</scope>
    <source>
        <strain evidence="3">dk4302</strain>
    </source>
</reference>
<accession>A0A5Q0QDR9</accession>
<protein>
    <submittedName>
        <fullName evidence="2">Uncharacterized protein</fullName>
    </submittedName>
</protein>
<dbReference type="Proteomes" id="UP000326921">
    <property type="component" value="Chromosome"/>
</dbReference>
<keyword evidence="1" id="KW-0472">Membrane</keyword>
<dbReference type="EMBL" id="CP045652">
    <property type="protein sequence ID" value="QGA27686.1"/>
    <property type="molecule type" value="Genomic_DNA"/>
</dbReference>
<keyword evidence="3" id="KW-1185">Reference proteome</keyword>